<proteinExistence type="predicted"/>
<evidence type="ECO:0000313" key="1">
    <source>
        <dbReference type="EMBL" id="KAK9241014.1"/>
    </source>
</evidence>
<dbReference type="Proteomes" id="UP001433508">
    <property type="component" value="Unassembled WGS sequence"/>
</dbReference>
<protein>
    <submittedName>
        <fullName evidence="1">Ubiquitin carboxyl-terminal hydrolase</fullName>
    </submittedName>
</protein>
<keyword evidence="1" id="KW-0378">Hydrolase</keyword>
<evidence type="ECO:0000313" key="2">
    <source>
        <dbReference type="Proteomes" id="UP001433508"/>
    </source>
</evidence>
<name>A0ACC3TB60_LIPKO</name>
<dbReference type="EMBL" id="MU971336">
    <property type="protein sequence ID" value="KAK9241014.1"/>
    <property type="molecule type" value="Genomic_DNA"/>
</dbReference>
<comment type="caution">
    <text evidence="1">The sequence shown here is derived from an EMBL/GenBank/DDBJ whole genome shotgun (WGS) entry which is preliminary data.</text>
</comment>
<sequence length="438" mass="50069">MPKKRSAPRREASEEQKGLDADIDHLPLSPHAVLRQKLEYKGWGTIESDPSIFSSILKDAGVNGAKVVELYSLDTESLRALPLIFGLIFLFRWVPDEEDSKSDSQPQKSNANPERENLQEPWFANQVSDNACASLALLNIVFNASSNGSESSFELGEHLQQFREFTESFNPTARGMALANFDFLRQIHNQYAQASEIRNDCVQLYRNAKQAKRKRSAYEEEDDEESFHFVAYVPVCGAVWELDGLRNGPVKVADVEDMHSWSCLAVPYIQQRINEYSMDEVRFNLMAMVPENEPDEQSVNQSKRALKSAEIVLQTVERRLDMIAPDWEEIMPPGRRRMPLEITSLATSQSNIQAEVRRINAEERVEALIDILHAKEDDLANLRSCLCEREFTQAFSIDSTYTGRRKHDYTKFLRLLIAKCLKDDENKTLLQAACESRR</sequence>
<organism evidence="1 2">
    <name type="scientific">Lipomyces kononenkoae</name>
    <name type="common">Yeast</name>
    <dbReference type="NCBI Taxonomy" id="34357"/>
    <lineage>
        <taxon>Eukaryota</taxon>
        <taxon>Fungi</taxon>
        <taxon>Dikarya</taxon>
        <taxon>Ascomycota</taxon>
        <taxon>Saccharomycotina</taxon>
        <taxon>Lipomycetes</taxon>
        <taxon>Lipomycetales</taxon>
        <taxon>Lipomycetaceae</taxon>
        <taxon>Lipomyces</taxon>
    </lineage>
</organism>
<reference evidence="2" key="1">
    <citation type="journal article" date="2024" name="Front. Bioeng. Biotechnol.">
        <title>Genome-scale model development and genomic sequencing of the oleaginous clade Lipomyces.</title>
        <authorList>
            <person name="Czajka J.J."/>
            <person name="Han Y."/>
            <person name="Kim J."/>
            <person name="Mondo S.J."/>
            <person name="Hofstad B.A."/>
            <person name="Robles A."/>
            <person name="Haridas S."/>
            <person name="Riley R."/>
            <person name="LaButti K."/>
            <person name="Pangilinan J."/>
            <person name="Andreopoulos W."/>
            <person name="Lipzen A."/>
            <person name="Yan J."/>
            <person name="Wang M."/>
            <person name="Ng V."/>
            <person name="Grigoriev I.V."/>
            <person name="Spatafora J.W."/>
            <person name="Magnuson J.K."/>
            <person name="Baker S.E."/>
            <person name="Pomraning K.R."/>
        </authorList>
    </citation>
    <scope>NUCLEOTIDE SEQUENCE [LARGE SCALE GENOMIC DNA]</scope>
    <source>
        <strain evidence="2">CBS 7786</strain>
    </source>
</reference>
<accession>A0ACC3TB60</accession>
<keyword evidence="2" id="KW-1185">Reference proteome</keyword>
<gene>
    <name evidence="1" type="ORF">V1525DRAFT_368905</name>
</gene>